<name>A0ABU7S239_9ACTN</name>
<dbReference type="Proteomes" id="UP001332243">
    <property type="component" value="Unassembled WGS sequence"/>
</dbReference>
<reference evidence="2 3" key="1">
    <citation type="submission" date="2024-01" db="EMBL/GenBank/DDBJ databases">
        <title>Genome insights into Plantactinospora sonchi sp. nov.</title>
        <authorList>
            <person name="Wang L."/>
        </authorList>
    </citation>
    <scope>NUCLEOTIDE SEQUENCE [LARGE SCALE GENOMIC DNA]</scope>
    <source>
        <strain evidence="2 3">NEAU-QY2</strain>
    </source>
</reference>
<proteinExistence type="predicted"/>
<sequence>MIGRGPFRVLTSTLALSLVAGMLGVVAVAGSAEAAPSYGGAPSVQVGYTDSANPGQAYDAGEAELPLGTWPDGDGTPHTSRVYATFDLSGFEGKKVYGGALRFREDTVADCSKRAIEIWRTRPIEATPSWRQAPTPLVKVSEIHTTDYCPGGTVSFDVDSALLDAVQKRQRRISFEVRVPEQYESDPSYARRLSWYRTVQLNVEYNSVPTVDSSSLYNGGFPCSTLKPYPRIGDFANLLQARGFDADHDDERNLRTTAAIWPAGRPEARTEYVGEDGVSGRANGVVLPEGALVDGTSYVWQARVGDGADVSGWSKKCYFTYDRTRPAGPPTVGSSNYPSHQGGQQVPPGELGVFTFSSNGDRDVAGFHYSWNGLDIDGCEWSGDVGQLVCQPVFDRPGAVKANRPGGSATVTLNPPNSGPQRLTVSSIDSAGNASPTVVYEVYVPESRPGLTQLTGQPEWNQEVRLQVSPAPGVQVTEYEYILDGDRPETVRAEADGTALISFWARSPRCHNLRVRSHSDNGFVSDWAQWSCTFDPWPGIRSELYPRVSGDEPGSGGVGVPGDFTFSPEPGWTDTVAYRYWFINEGDWAEVAPGAGGLATVTFTPTRSGWHDLVMYAVRADGSESTTWNVYSFSVAEAG</sequence>
<dbReference type="RefSeq" id="WP_331217784.1">
    <property type="nucleotide sequence ID" value="NZ_JAZGQK010000032.1"/>
</dbReference>
<comment type="caution">
    <text evidence="2">The sequence shown here is derived from an EMBL/GenBank/DDBJ whole genome shotgun (WGS) entry which is preliminary data.</text>
</comment>
<feature type="chain" id="PRO_5047535223" description="DNRLRE domain-containing protein" evidence="1">
    <location>
        <begin position="35"/>
        <end position="639"/>
    </location>
</feature>
<organism evidence="2 3">
    <name type="scientific">Plantactinospora sonchi</name>
    <dbReference type="NCBI Taxonomy" id="1544735"/>
    <lineage>
        <taxon>Bacteria</taxon>
        <taxon>Bacillati</taxon>
        <taxon>Actinomycetota</taxon>
        <taxon>Actinomycetes</taxon>
        <taxon>Micromonosporales</taxon>
        <taxon>Micromonosporaceae</taxon>
        <taxon>Plantactinospora</taxon>
    </lineage>
</organism>
<keyword evidence="1" id="KW-0732">Signal</keyword>
<evidence type="ECO:0000256" key="1">
    <source>
        <dbReference type="SAM" id="SignalP"/>
    </source>
</evidence>
<dbReference type="EMBL" id="JAZGQK010000032">
    <property type="protein sequence ID" value="MEE6262844.1"/>
    <property type="molecule type" value="Genomic_DNA"/>
</dbReference>
<accession>A0ABU7S239</accession>
<evidence type="ECO:0000313" key="3">
    <source>
        <dbReference type="Proteomes" id="UP001332243"/>
    </source>
</evidence>
<feature type="signal peptide" evidence="1">
    <location>
        <begin position="1"/>
        <end position="34"/>
    </location>
</feature>
<gene>
    <name evidence="2" type="ORF">V1633_30620</name>
</gene>
<keyword evidence="3" id="KW-1185">Reference proteome</keyword>
<evidence type="ECO:0008006" key="4">
    <source>
        <dbReference type="Google" id="ProtNLM"/>
    </source>
</evidence>
<evidence type="ECO:0000313" key="2">
    <source>
        <dbReference type="EMBL" id="MEE6262844.1"/>
    </source>
</evidence>
<protein>
    <recommendedName>
        <fullName evidence="4">DNRLRE domain-containing protein</fullName>
    </recommendedName>
</protein>